<dbReference type="PANTHER" id="PTHR46696">
    <property type="entry name" value="P450, PUTATIVE (EUROFUNG)-RELATED"/>
    <property type="match status" value="1"/>
</dbReference>
<protein>
    <submittedName>
        <fullName evidence="11">Cytochrome P450</fullName>
    </submittedName>
</protein>
<dbReference type="PANTHER" id="PTHR46696:SF1">
    <property type="entry name" value="CYTOCHROME P450 YJIB-RELATED"/>
    <property type="match status" value="1"/>
</dbReference>
<keyword evidence="4" id="KW-0521">NADP</keyword>
<proteinExistence type="inferred from homology"/>
<dbReference type="AlphaFoldDB" id="A0A097CSM5"/>
<comment type="similarity">
    <text evidence="1 10">Belongs to the cytochrome P450 family.</text>
</comment>
<keyword evidence="8" id="KW-0045">Antibiotic biosynthesis</keyword>
<dbReference type="Gene3D" id="1.10.630.10">
    <property type="entry name" value="Cytochrome P450"/>
    <property type="match status" value="1"/>
</dbReference>
<dbReference type="SUPFAM" id="SSF48264">
    <property type="entry name" value="Cytochrome P450"/>
    <property type="match status" value="1"/>
</dbReference>
<evidence type="ECO:0000256" key="10">
    <source>
        <dbReference type="RuleBase" id="RU000461"/>
    </source>
</evidence>
<dbReference type="GO" id="GO:0004497">
    <property type="term" value="F:monooxygenase activity"/>
    <property type="evidence" value="ECO:0007669"/>
    <property type="project" value="UniProtKB-KW"/>
</dbReference>
<dbReference type="PRINTS" id="PR00359">
    <property type="entry name" value="BP450"/>
</dbReference>
<evidence type="ECO:0000256" key="8">
    <source>
        <dbReference type="ARBA" id="ARBA00023194"/>
    </source>
</evidence>
<evidence type="ECO:0000256" key="6">
    <source>
        <dbReference type="ARBA" id="ARBA00023004"/>
    </source>
</evidence>
<comment type="pathway">
    <text evidence="9">Antibiotic biosynthesis; mycinamicin biosynthesis.</text>
</comment>
<keyword evidence="5 10" id="KW-0560">Oxidoreductase</keyword>
<keyword evidence="7 10" id="KW-0503">Monooxygenase</keyword>
<dbReference type="FunFam" id="1.10.630.10:FF:000018">
    <property type="entry name" value="Cytochrome P450 monooxygenase"/>
    <property type="match status" value="1"/>
</dbReference>
<dbReference type="GO" id="GO:0020037">
    <property type="term" value="F:heme binding"/>
    <property type="evidence" value="ECO:0007669"/>
    <property type="project" value="InterPro"/>
</dbReference>
<dbReference type="InterPro" id="IPR036396">
    <property type="entry name" value="Cyt_P450_sf"/>
</dbReference>
<evidence type="ECO:0000256" key="5">
    <source>
        <dbReference type="ARBA" id="ARBA00023002"/>
    </source>
</evidence>
<evidence type="ECO:0000256" key="1">
    <source>
        <dbReference type="ARBA" id="ARBA00010617"/>
    </source>
</evidence>
<reference evidence="11" key="1">
    <citation type="submission" date="2013-11" db="EMBL/GenBank/DDBJ databases">
        <title>New antitubercular compounds from marine-derived Verrucosispora sp. MS100047.</title>
        <authorList>
            <person name="Huang P."/>
            <person name="Xie F."/>
            <person name="Wang Q."/>
            <person name="Wang J."/>
            <person name="Wang Q."/>
            <person name="Abdel-Mageed W.M."/>
            <person name="Liu M."/>
            <person name="Han J."/>
            <person name="Song F."/>
            <person name="Dai H."/>
            <person name="Liu X."/>
            <person name="Zhang L."/>
        </authorList>
    </citation>
    <scope>NUCLEOTIDE SEQUENCE</scope>
    <source>
        <strain evidence="11">MS100047</strain>
    </source>
</reference>
<name>A0A097CSM5_9ACTN</name>
<dbReference type="InterPro" id="IPR001128">
    <property type="entry name" value="Cyt_P450"/>
</dbReference>
<keyword evidence="6 10" id="KW-0408">Iron</keyword>
<dbReference type="GO" id="GO:0016705">
    <property type="term" value="F:oxidoreductase activity, acting on paired donors, with incorporation or reduction of molecular oxygen"/>
    <property type="evidence" value="ECO:0007669"/>
    <property type="project" value="InterPro"/>
</dbReference>
<dbReference type="EMBL" id="KF826673">
    <property type="protein sequence ID" value="AIS85651.1"/>
    <property type="molecule type" value="Genomic_DNA"/>
</dbReference>
<evidence type="ECO:0000256" key="4">
    <source>
        <dbReference type="ARBA" id="ARBA00022857"/>
    </source>
</evidence>
<evidence type="ECO:0000256" key="2">
    <source>
        <dbReference type="ARBA" id="ARBA00022617"/>
    </source>
</evidence>
<evidence type="ECO:0000256" key="3">
    <source>
        <dbReference type="ARBA" id="ARBA00022723"/>
    </source>
</evidence>
<dbReference type="GO" id="GO:0017000">
    <property type="term" value="P:antibiotic biosynthetic process"/>
    <property type="evidence" value="ECO:0007669"/>
    <property type="project" value="UniProtKB-KW"/>
</dbReference>
<evidence type="ECO:0000313" key="11">
    <source>
        <dbReference type="EMBL" id="AIS85651.1"/>
    </source>
</evidence>
<keyword evidence="3 10" id="KW-0479">Metal-binding</keyword>
<sequence>MTLPDAVARPRIAAVDLACSDDPYPEYERLRAQGPVVRGEFGQWLVVHHGAVSALLRDGRLASHFPREFIRLTLGHGPAAEFPTRIVLTQDPPEHTHARRFLGQAFGTPRVRAMTPAVAALVEELLAPARDAGRLDLVTDLAVPLPVTVICRLIGIPDADRDQVLPRVIELAQVFDAANLKPDERDGVDAAVAWLREYVTALLRDATPGDSTLAGMFAAATPEERGDVATIVDNLLFLFHAGFETTMGLVSNGCVALLRNPDQLDRLRRDPTLVRPAIDEFLRFDSPIQNAIRVAREPIEIGGHKIRTGRSVMLLLGAANRDPAVFDRPAELDLSRTPNPHLGFGGGLHHCLGTALARLMGELTFTALATGFRDIAPDGDALRRQHGSLRSFERLPLAVRSA</sequence>
<dbReference type="GO" id="GO:0005506">
    <property type="term" value="F:iron ion binding"/>
    <property type="evidence" value="ECO:0007669"/>
    <property type="project" value="InterPro"/>
</dbReference>
<evidence type="ECO:0000256" key="9">
    <source>
        <dbReference type="ARBA" id="ARBA00060683"/>
    </source>
</evidence>
<gene>
    <name evidence="11" type="ORF">VASRM7_411</name>
</gene>
<evidence type="ECO:0000256" key="7">
    <source>
        <dbReference type="ARBA" id="ARBA00023033"/>
    </source>
</evidence>
<organism evidence="11">
    <name type="scientific">Verrucosispora sp. MS100047</name>
    <dbReference type="NCBI Taxonomy" id="1410949"/>
    <lineage>
        <taxon>Bacteria</taxon>
        <taxon>Bacillati</taxon>
        <taxon>Actinomycetota</taxon>
        <taxon>Actinomycetes</taxon>
        <taxon>Micromonosporales</taxon>
        <taxon>Micromonosporaceae</taxon>
        <taxon>Micromonospora</taxon>
    </lineage>
</organism>
<dbReference type="PROSITE" id="PS00086">
    <property type="entry name" value="CYTOCHROME_P450"/>
    <property type="match status" value="1"/>
</dbReference>
<keyword evidence="2 10" id="KW-0349">Heme</keyword>
<dbReference type="Pfam" id="PF00067">
    <property type="entry name" value="p450"/>
    <property type="match status" value="1"/>
</dbReference>
<accession>A0A097CSM5</accession>
<dbReference type="InterPro" id="IPR017972">
    <property type="entry name" value="Cyt_P450_CS"/>
</dbReference>
<dbReference type="CDD" id="cd20625">
    <property type="entry name" value="CYP164-like"/>
    <property type="match status" value="1"/>
</dbReference>
<dbReference type="InterPro" id="IPR002397">
    <property type="entry name" value="Cyt_P450_B"/>
</dbReference>